<name>A0ABW7GZU5_9BURK</name>
<accession>A0ABW7GZU5</accession>
<evidence type="ECO:0000313" key="1">
    <source>
        <dbReference type="EMBL" id="MFG6467500.1"/>
    </source>
</evidence>
<dbReference type="EMBL" id="JBIGIB010000003">
    <property type="protein sequence ID" value="MFG6467500.1"/>
    <property type="molecule type" value="Genomic_DNA"/>
</dbReference>
<sequence length="273" mass="30913">MPGTRRQILQAWLAGAAAWAQPVGAQPAALRYIVPTPHDRFGHYVVALLARVAELTAQPYTFRALGDRRMTQRRLELEVGSPQGTVDLMWGMTSDARRRELRRLDVKLDQGLIGWRVLVVRRDDLARWPRQLPVAELQRRRAGQGLHWPDVDILRNNGYLVDTAADTATLYDMLRHGRLDYFPRSVMEVLDELAGLDTRDVAIVPDLALRYDTGNYIFIGPHQAAVAADLETALSRLQAQGELRKRFNAAFDAELRTLRLAQRRVIDLQAPPP</sequence>
<proteinExistence type="predicted"/>
<keyword evidence="2" id="KW-1185">Reference proteome</keyword>
<reference evidence="1 2" key="1">
    <citation type="submission" date="2024-08" db="EMBL/GenBank/DDBJ databases">
        <authorList>
            <person name="Lu H."/>
        </authorList>
    </citation>
    <scope>NUCLEOTIDE SEQUENCE [LARGE SCALE GENOMIC DNA]</scope>
    <source>
        <strain evidence="1 2">BYS87W</strain>
    </source>
</reference>
<comment type="caution">
    <text evidence="1">The sequence shown here is derived from an EMBL/GenBank/DDBJ whole genome shotgun (WGS) entry which is preliminary data.</text>
</comment>
<dbReference type="PROSITE" id="PS51318">
    <property type="entry name" value="TAT"/>
    <property type="match status" value="1"/>
</dbReference>
<protein>
    <recommendedName>
        <fullName evidence="3">Solute-binding protein family 3/N-terminal domain-containing protein</fullName>
    </recommendedName>
</protein>
<dbReference type="Proteomes" id="UP001606303">
    <property type="component" value="Unassembled WGS sequence"/>
</dbReference>
<evidence type="ECO:0008006" key="3">
    <source>
        <dbReference type="Google" id="ProtNLM"/>
    </source>
</evidence>
<dbReference type="InterPro" id="IPR006311">
    <property type="entry name" value="TAT_signal"/>
</dbReference>
<evidence type="ECO:0000313" key="2">
    <source>
        <dbReference type="Proteomes" id="UP001606303"/>
    </source>
</evidence>
<dbReference type="SUPFAM" id="SSF53850">
    <property type="entry name" value="Periplasmic binding protein-like II"/>
    <property type="match status" value="1"/>
</dbReference>
<gene>
    <name evidence="1" type="ORF">ACG01O_12825</name>
</gene>
<organism evidence="1 2">
    <name type="scientific">Pelomonas baiyunensis</name>
    <dbReference type="NCBI Taxonomy" id="3299026"/>
    <lineage>
        <taxon>Bacteria</taxon>
        <taxon>Pseudomonadati</taxon>
        <taxon>Pseudomonadota</taxon>
        <taxon>Betaproteobacteria</taxon>
        <taxon>Burkholderiales</taxon>
        <taxon>Sphaerotilaceae</taxon>
        <taxon>Roseateles</taxon>
    </lineage>
</organism>